<dbReference type="InterPro" id="IPR045864">
    <property type="entry name" value="aa-tRNA-synth_II/BPL/LPL"/>
</dbReference>
<dbReference type="PANTHER" id="PTHR42753:SF2">
    <property type="entry name" value="PROLINE--TRNA LIGASE"/>
    <property type="match status" value="1"/>
</dbReference>
<gene>
    <name evidence="4" type="ORF">COS47_01170</name>
</gene>
<organism evidence="4 5">
    <name type="scientific">Candidatus Nealsonbacteria bacterium CG03_land_8_20_14_0_80_36_12</name>
    <dbReference type="NCBI Taxonomy" id="1974701"/>
    <lineage>
        <taxon>Bacteria</taxon>
        <taxon>Candidatus Nealsoniibacteriota</taxon>
    </lineage>
</organism>
<dbReference type="Gene3D" id="3.30.930.10">
    <property type="entry name" value="Bira Bifunctional Protein, Domain 2"/>
    <property type="match status" value="1"/>
</dbReference>
<evidence type="ECO:0000256" key="1">
    <source>
        <dbReference type="ARBA" id="ARBA00023146"/>
    </source>
</evidence>
<dbReference type="SUPFAM" id="SSF52954">
    <property type="entry name" value="Class II aaRS ABD-related"/>
    <property type="match status" value="1"/>
</dbReference>
<dbReference type="Pfam" id="PF00587">
    <property type="entry name" value="tRNA-synt_2b"/>
    <property type="match status" value="1"/>
</dbReference>
<dbReference type="InterPro" id="IPR036621">
    <property type="entry name" value="Anticodon-bd_dom_sf"/>
</dbReference>
<dbReference type="GO" id="GO:0005524">
    <property type="term" value="F:ATP binding"/>
    <property type="evidence" value="ECO:0007669"/>
    <property type="project" value="InterPro"/>
</dbReference>
<keyword evidence="1" id="KW-0030">Aminoacyl-tRNA synthetase</keyword>
<dbReference type="InterPro" id="IPR002314">
    <property type="entry name" value="aa-tRNA-synt_IIb"/>
</dbReference>
<keyword evidence="4" id="KW-0436">Ligase</keyword>
<dbReference type="Pfam" id="PF03129">
    <property type="entry name" value="HGTP_anticodon"/>
    <property type="match status" value="1"/>
</dbReference>
<dbReference type="EMBL" id="PEUV01000025">
    <property type="protein sequence ID" value="PIV12696.1"/>
    <property type="molecule type" value="Genomic_DNA"/>
</dbReference>
<comment type="caution">
    <text evidence="4">The sequence shown here is derived from an EMBL/GenBank/DDBJ whole genome shotgun (WGS) entry which is preliminary data.</text>
</comment>
<evidence type="ECO:0000259" key="3">
    <source>
        <dbReference type="Pfam" id="PF03129"/>
    </source>
</evidence>
<feature type="domain" description="Anticodon-binding" evidence="3">
    <location>
        <begin position="78"/>
        <end position="164"/>
    </location>
</feature>
<dbReference type="InterPro" id="IPR050062">
    <property type="entry name" value="Pro-tRNA_synthetase"/>
</dbReference>
<dbReference type="SUPFAM" id="SSF55681">
    <property type="entry name" value="Class II aaRS and biotin synthetases"/>
    <property type="match status" value="1"/>
</dbReference>
<dbReference type="CDD" id="cd00861">
    <property type="entry name" value="ProRS_anticodon_short"/>
    <property type="match status" value="1"/>
</dbReference>
<dbReference type="GO" id="GO:0005829">
    <property type="term" value="C:cytosol"/>
    <property type="evidence" value="ECO:0007669"/>
    <property type="project" value="TreeGrafter"/>
</dbReference>
<feature type="domain" description="Aminoacyl-tRNA synthetase class II (G/ P/ S/T)" evidence="2">
    <location>
        <begin position="7"/>
        <end position="61"/>
    </location>
</feature>
<protein>
    <submittedName>
        <fullName evidence="4">Proline--tRNA ligase</fullName>
    </submittedName>
</protein>
<proteinExistence type="predicted"/>
<dbReference type="InterPro" id="IPR044140">
    <property type="entry name" value="ProRS_anticodon_short"/>
</dbReference>
<reference evidence="5" key="1">
    <citation type="submission" date="2017-09" db="EMBL/GenBank/DDBJ databases">
        <title>Depth-based differentiation of microbial function through sediment-hosted aquifers and enrichment of novel symbionts in the deep terrestrial subsurface.</title>
        <authorList>
            <person name="Probst A.J."/>
            <person name="Ladd B."/>
            <person name="Jarett J.K."/>
            <person name="Geller-Mcgrath D.E."/>
            <person name="Sieber C.M.K."/>
            <person name="Emerson J.B."/>
            <person name="Anantharaman K."/>
            <person name="Thomas B.C."/>
            <person name="Malmstrom R."/>
            <person name="Stieglmeier M."/>
            <person name="Klingl A."/>
            <person name="Woyke T."/>
            <person name="Ryan C.M."/>
            <person name="Banfield J.F."/>
        </authorList>
    </citation>
    <scope>NUCLEOTIDE SEQUENCE [LARGE SCALE GENOMIC DNA]</scope>
</reference>
<accession>A0A2M7BYF4</accession>
<evidence type="ECO:0000313" key="5">
    <source>
        <dbReference type="Proteomes" id="UP000230324"/>
    </source>
</evidence>
<dbReference type="GO" id="GO:0004827">
    <property type="term" value="F:proline-tRNA ligase activity"/>
    <property type="evidence" value="ECO:0007669"/>
    <property type="project" value="TreeGrafter"/>
</dbReference>
<feature type="non-terminal residue" evidence="4">
    <location>
        <position position="1"/>
    </location>
</feature>
<sequence>CKKRLLQGKSIEVGNVFPLGTKYSKAMKTYFIDKDGKRKFIIMGCYGLGPSRTMGAVVEVHHDDEGILFLKEIAPFLVHLIPIENIKRVKKMSEKLYQGLQNRGIEVLYDDREEKSGGEKFAEADLIGIPHRIVVSEKTLKKNCLEIKKRSEKRVKLIKIKQLSGFTF</sequence>
<dbReference type="Proteomes" id="UP000230324">
    <property type="component" value="Unassembled WGS sequence"/>
</dbReference>
<dbReference type="InterPro" id="IPR004154">
    <property type="entry name" value="Anticodon-bd"/>
</dbReference>
<name>A0A2M7BYF4_9BACT</name>
<evidence type="ECO:0000259" key="2">
    <source>
        <dbReference type="Pfam" id="PF00587"/>
    </source>
</evidence>
<dbReference type="GO" id="GO:0006433">
    <property type="term" value="P:prolyl-tRNA aminoacylation"/>
    <property type="evidence" value="ECO:0007669"/>
    <property type="project" value="TreeGrafter"/>
</dbReference>
<dbReference type="Gene3D" id="3.40.50.800">
    <property type="entry name" value="Anticodon-binding domain"/>
    <property type="match status" value="1"/>
</dbReference>
<evidence type="ECO:0000313" key="4">
    <source>
        <dbReference type="EMBL" id="PIV12696.1"/>
    </source>
</evidence>
<dbReference type="PANTHER" id="PTHR42753">
    <property type="entry name" value="MITOCHONDRIAL RIBOSOME PROTEIN L39/PROLYL-TRNA LIGASE FAMILY MEMBER"/>
    <property type="match status" value="1"/>
</dbReference>
<dbReference type="AlphaFoldDB" id="A0A2M7BYF4"/>